<reference evidence="4" key="1">
    <citation type="submission" date="2010-07" db="EMBL/GenBank/DDBJ databases">
        <title>The genome sequence of Gaeumannomyces graminis var. tritici strain R3-111a-1.</title>
        <authorList>
            <consortium name="The Broad Institute Genome Sequencing Platform"/>
            <person name="Ma L.-J."/>
            <person name="Dead R."/>
            <person name="Young S."/>
            <person name="Zeng Q."/>
            <person name="Koehrsen M."/>
            <person name="Alvarado L."/>
            <person name="Berlin A."/>
            <person name="Chapman S.B."/>
            <person name="Chen Z."/>
            <person name="Freedman E."/>
            <person name="Gellesch M."/>
            <person name="Goldberg J."/>
            <person name="Griggs A."/>
            <person name="Gujja S."/>
            <person name="Heilman E.R."/>
            <person name="Heiman D."/>
            <person name="Hepburn T."/>
            <person name="Howarth C."/>
            <person name="Jen D."/>
            <person name="Larson L."/>
            <person name="Mehta T."/>
            <person name="Neiman D."/>
            <person name="Pearson M."/>
            <person name="Roberts A."/>
            <person name="Saif S."/>
            <person name="Shea T."/>
            <person name="Shenoy N."/>
            <person name="Sisk P."/>
            <person name="Stolte C."/>
            <person name="Sykes S."/>
            <person name="Walk T."/>
            <person name="White J."/>
            <person name="Yandava C."/>
            <person name="Haas B."/>
            <person name="Nusbaum C."/>
            <person name="Birren B."/>
        </authorList>
    </citation>
    <scope>NUCLEOTIDE SEQUENCE [LARGE SCALE GENOMIC DNA]</scope>
    <source>
        <strain evidence="4">R3-111a-1</strain>
    </source>
</reference>
<dbReference type="HOGENOM" id="CLU_2015449_0_0_1"/>
<evidence type="ECO:0000313" key="4">
    <source>
        <dbReference type="Proteomes" id="UP000006039"/>
    </source>
</evidence>
<evidence type="ECO:0000313" key="3">
    <source>
        <dbReference type="EnsemblFungi" id="EJT69990"/>
    </source>
</evidence>
<evidence type="ECO:0000313" key="2">
    <source>
        <dbReference type="EMBL" id="EJT69990.1"/>
    </source>
</evidence>
<evidence type="ECO:0000256" key="1">
    <source>
        <dbReference type="SAM" id="MobiDB-lite"/>
    </source>
</evidence>
<dbReference type="GeneID" id="20352625"/>
<organism evidence="2">
    <name type="scientific">Gaeumannomyces tritici (strain R3-111a-1)</name>
    <name type="common">Wheat and barley take-all root rot fungus</name>
    <name type="synonym">Gaeumannomyces graminis var. tritici</name>
    <dbReference type="NCBI Taxonomy" id="644352"/>
    <lineage>
        <taxon>Eukaryota</taxon>
        <taxon>Fungi</taxon>
        <taxon>Dikarya</taxon>
        <taxon>Ascomycota</taxon>
        <taxon>Pezizomycotina</taxon>
        <taxon>Sordariomycetes</taxon>
        <taxon>Sordariomycetidae</taxon>
        <taxon>Magnaporthales</taxon>
        <taxon>Magnaporthaceae</taxon>
        <taxon>Gaeumannomyces</taxon>
    </lineage>
</organism>
<gene>
    <name evidence="3" type="primary">20352625</name>
    <name evidence="2" type="ORF">GGTG_12167</name>
</gene>
<dbReference type="VEuPathDB" id="FungiDB:GGTG_12167"/>
<proteinExistence type="predicted"/>
<dbReference type="AlphaFoldDB" id="J3PF88"/>
<name>J3PF88_GAET3</name>
<protein>
    <submittedName>
        <fullName evidence="2 3">Uncharacterized protein</fullName>
    </submittedName>
</protein>
<reference evidence="2" key="3">
    <citation type="submission" date="2010-09" db="EMBL/GenBank/DDBJ databases">
        <title>Annotation of Gaeumannomyces graminis var. tritici R3-111a-1.</title>
        <authorList>
            <consortium name="The Broad Institute Genome Sequencing Platform"/>
            <person name="Ma L.-J."/>
            <person name="Dead R."/>
            <person name="Young S.K."/>
            <person name="Zeng Q."/>
            <person name="Gargeya S."/>
            <person name="Fitzgerald M."/>
            <person name="Haas B."/>
            <person name="Abouelleil A."/>
            <person name="Alvarado L."/>
            <person name="Arachchi H.M."/>
            <person name="Berlin A."/>
            <person name="Brown A."/>
            <person name="Chapman S.B."/>
            <person name="Chen Z."/>
            <person name="Dunbar C."/>
            <person name="Freedman E."/>
            <person name="Gearin G."/>
            <person name="Gellesch M."/>
            <person name="Goldberg J."/>
            <person name="Griggs A."/>
            <person name="Gujja S."/>
            <person name="Heiman D."/>
            <person name="Howarth C."/>
            <person name="Larson L."/>
            <person name="Lui A."/>
            <person name="MacDonald P.J.P."/>
            <person name="Mehta T."/>
            <person name="Montmayeur A."/>
            <person name="Murphy C."/>
            <person name="Neiman D."/>
            <person name="Pearson M."/>
            <person name="Priest M."/>
            <person name="Roberts A."/>
            <person name="Saif S."/>
            <person name="Shea T."/>
            <person name="Shenoy N."/>
            <person name="Sisk P."/>
            <person name="Stolte C."/>
            <person name="Sykes S."/>
            <person name="Yandava C."/>
            <person name="Wortman J."/>
            <person name="Nusbaum C."/>
            <person name="Birren B."/>
        </authorList>
    </citation>
    <scope>NUCLEOTIDE SEQUENCE</scope>
    <source>
        <strain evidence="2">R3-111a-1</strain>
    </source>
</reference>
<dbReference type="RefSeq" id="XP_009228324.1">
    <property type="nucleotide sequence ID" value="XM_009230060.1"/>
</dbReference>
<reference evidence="2" key="2">
    <citation type="submission" date="2010-07" db="EMBL/GenBank/DDBJ databases">
        <authorList>
            <consortium name="The Broad Institute Genome Sequencing Platform"/>
            <consortium name="Broad Institute Genome Sequencing Center for Infectious Disease"/>
            <person name="Ma L.-J."/>
            <person name="Dead R."/>
            <person name="Young S."/>
            <person name="Zeng Q."/>
            <person name="Koehrsen M."/>
            <person name="Alvarado L."/>
            <person name="Berlin A."/>
            <person name="Chapman S.B."/>
            <person name="Chen Z."/>
            <person name="Freedman E."/>
            <person name="Gellesch M."/>
            <person name="Goldberg J."/>
            <person name="Griggs A."/>
            <person name="Gujja S."/>
            <person name="Heilman E.R."/>
            <person name="Heiman D."/>
            <person name="Hepburn T."/>
            <person name="Howarth C."/>
            <person name="Jen D."/>
            <person name="Larson L."/>
            <person name="Mehta T."/>
            <person name="Neiman D."/>
            <person name="Pearson M."/>
            <person name="Roberts A."/>
            <person name="Saif S."/>
            <person name="Shea T."/>
            <person name="Shenoy N."/>
            <person name="Sisk P."/>
            <person name="Stolte C."/>
            <person name="Sykes S."/>
            <person name="Walk T."/>
            <person name="White J."/>
            <person name="Yandava C."/>
            <person name="Haas B."/>
            <person name="Nusbaum C."/>
            <person name="Birren B."/>
        </authorList>
    </citation>
    <scope>NUCLEOTIDE SEQUENCE</scope>
    <source>
        <strain evidence="2">R3-111a-1</strain>
    </source>
</reference>
<feature type="region of interest" description="Disordered" evidence="1">
    <location>
        <begin position="19"/>
        <end position="123"/>
    </location>
</feature>
<dbReference type="EnsemblFungi" id="EJT69990">
    <property type="protein sequence ID" value="EJT69990"/>
    <property type="gene ID" value="GGTG_12167"/>
</dbReference>
<accession>J3PF88</accession>
<sequence length="123" mass="14193">MVDAGVVSRALIFRKAARIFAVGEKPEPDRKPRSGSRVRFVQPEKSDHKRKQSRGEKGGEERGPRDEERRGLRDEERRGPRSRGEEGWERRGEERRGRRSEEGRKQRTGAVIMGSRVSIVQPF</sequence>
<reference evidence="3" key="5">
    <citation type="submission" date="2018-04" db="UniProtKB">
        <authorList>
            <consortium name="EnsemblFungi"/>
        </authorList>
    </citation>
    <scope>IDENTIFICATION</scope>
    <source>
        <strain evidence="3">R3-111a-1</strain>
    </source>
</reference>
<dbReference type="Proteomes" id="UP000006039">
    <property type="component" value="Unassembled WGS sequence"/>
</dbReference>
<dbReference type="EMBL" id="GL385402">
    <property type="protein sequence ID" value="EJT69990.1"/>
    <property type="molecule type" value="Genomic_DNA"/>
</dbReference>
<feature type="compositionally biased region" description="Basic and acidic residues" evidence="1">
    <location>
        <begin position="42"/>
        <end position="105"/>
    </location>
</feature>
<reference evidence="3" key="4">
    <citation type="journal article" date="2015" name="G3 (Bethesda)">
        <title>Genome sequences of three phytopathogenic species of the Magnaporthaceae family of fungi.</title>
        <authorList>
            <person name="Okagaki L.H."/>
            <person name="Nunes C.C."/>
            <person name="Sailsbery J."/>
            <person name="Clay B."/>
            <person name="Brown D."/>
            <person name="John T."/>
            <person name="Oh Y."/>
            <person name="Young N."/>
            <person name="Fitzgerald M."/>
            <person name="Haas B.J."/>
            <person name="Zeng Q."/>
            <person name="Young S."/>
            <person name="Adiconis X."/>
            <person name="Fan L."/>
            <person name="Levin J.Z."/>
            <person name="Mitchell T.K."/>
            <person name="Okubara P.A."/>
            <person name="Farman M.L."/>
            <person name="Kohn L.M."/>
            <person name="Birren B."/>
            <person name="Ma L.-J."/>
            <person name="Dean R.A."/>
        </authorList>
    </citation>
    <scope>NUCLEOTIDE SEQUENCE</scope>
    <source>
        <strain evidence="3">R3-111a-1</strain>
    </source>
</reference>
<keyword evidence="4" id="KW-1185">Reference proteome</keyword>